<dbReference type="EMBL" id="VDCW01000038">
    <property type="protein sequence ID" value="TNF65415.1"/>
    <property type="molecule type" value="Genomic_DNA"/>
</dbReference>
<dbReference type="InterPro" id="IPR027417">
    <property type="entry name" value="P-loop_NTPase"/>
</dbReference>
<accession>A0AAX2UZZ7</accession>
<organism evidence="1 2">
    <name type="scientific">Streptococcus salivarius</name>
    <dbReference type="NCBI Taxonomy" id="1304"/>
    <lineage>
        <taxon>Bacteria</taxon>
        <taxon>Bacillati</taxon>
        <taxon>Bacillota</taxon>
        <taxon>Bacilli</taxon>
        <taxon>Lactobacillales</taxon>
        <taxon>Streptococcaceae</taxon>
        <taxon>Streptococcus</taxon>
    </lineage>
</organism>
<dbReference type="RefSeq" id="WP_139724922.1">
    <property type="nucleotide sequence ID" value="NZ_VDCW01000038.1"/>
</dbReference>
<gene>
    <name evidence="1" type="ORF">FBF48_10515</name>
</gene>
<evidence type="ECO:0000313" key="1">
    <source>
        <dbReference type="EMBL" id="TNF65415.1"/>
    </source>
</evidence>
<proteinExistence type="predicted"/>
<feature type="non-terminal residue" evidence="1">
    <location>
        <position position="1"/>
    </location>
</feature>
<comment type="caution">
    <text evidence="1">The sequence shown here is derived from an EMBL/GenBank/DDBJ whole genome shotgun (WGS) entry which is preliminary data.</text>
</comment>
<reference evidence="1 2" key="1">
    <citation type="submission" date="2019-06" db="EMBL/GenBank/DDBJ databases">
        <title>Genome Announcement To Ensure Probiotic Safety of Streptococcus salivarius UBSS01.</title>
        <authorList>
            <person name="Sulthana A."/>
            <person name="Lakshmi S.G."/>
            <person name="Madempudi R.S."/>
        </authorList>
    </citation>
    <scope>NUCLEOTIDE SEQUENCE [LARGE SCALE GENOMIC DNA]</scope>
    <source>
        <strain evidence="1 2">UBSS01</strain>
    </source>
</reference>
<dbReference type="AlphaFoldDB" id="A0AAX2UZZ7"/>
<name>A0AAX2UZZ7_STRSL</name>
<evidence type="ECO:0000313" key="2">
    <source>
        <dbReference type="Proteomes" id="UP000308186"/>
    </source>
</evidence>
<dbReference type="Gene3D" id="3.40.50.300">
    <property type="entry name" value="P-loop containing nucleotide triphosphate hydrolases"/>
    <property type="match status" value="1"/>
</dbReference>
<sequence length="540" mass="60722">NFDFRHPDYQLVYKKRAEAVSRLSRASAVEIEGLRKYYSENIADFINDWGMTYDPRNLERGLPASIPFLLFERQRECVDEIFYSWRNSEDLLIEKCRDMGLSWLAVAIGASLCMFHEGMQVGYGSRKEILVDRIGDPDCLFFKARSFISMTPPQFRPGWALDKHAPHMRVTFPHNGSVMRGEAGNNIGRGGRAGIYFTDEDAFMANGQLVDAALSQNTNCRVSISSVNGMNNSFAERRHSGRVKVFTFRWQSDPRKDQAWYDKQVARLDPVIVAQEIDLSYTASVSGVVCPYEWIEASVDSHLLLGLDHRGPRRGALDVADEGVDKNAFAGAEGMLLEYLDEWSGKGGDIMHTVERTHDICEAEGYDSYRYDADGLGAGVRGDARTVNERRETNIEAVQFRGSGAVLHPKREIPTLHNDESNGARKIARTNEDYFKNRKSQGWFYLRMRFLATYRAITTGELPDDMSLLISLSSKLPLLKRLMLELAQPTYIQDPTGKIVINKAPDGSKSPNLADAVMILFSPEEANTAGGMLLPGRKGR</sequence>
<dbReference type="Gene3D" id="3.30.420.240">
    <property type="match status" value="1"/>
</dbReference>
<dbReference type="Proteomes" id="UP000308186">
    <property type="component" value="Unassembled WGS sequence"/>
</dbReference>
<protein>
    <submittedName>
        <fullName evidence="1">TerL protein</fullName>
    </submittedName>
</protein>